<organism evidence="1">
    <name type="scientific">Candidatus Kentrum sp. TUN</name>
    <dbReference type="NCBI Taxonomy" id="2126343"/>
    <lineage>
        <taxon>Bacteria</taxon>
        <taxon>Pseudomonadati</taxon>
        <taxon>Pseudomonadota</taxon>
        <taxon>Gammaproteobacteria</taxon>
        <taxon>Candidatus Kentrum</taxon>
    </lineage>
</organism>
<dbReference type="EMBL" id="CAADFV010000063">
    <property type="protein sequence ID" value="VFK61213.1"/>
    <property type="molecule type" value="Genomic_DNA"/>
</dbReference>
<keyword evidence="1" id="KW-0689">Ribosomal protein</keyword>
<evidence type="ECO:0000313" key="2">
    <source>
        <dbReference type="EMBL" id="VFK61213.1"/>
    </source>
</evidence>
<dbReference type="SUPFAM" id="SSF53335">
    <property type="entry name" value="S-adenosyl-L-methionine-dependent methyltransferases"/>
    <property type="match status" value="1"/>
</dbReference>
<dbReference type="GO" id="GO:0032259">
    <property type="term" value="P:methylation"/>
    <property type="evidence" value="ECO:0007669"/>
    <property type="project" value="UniProtKB-KW"/>
</dbReference>
<accession>A0A450ZMT8</accession>
<sequence length="71" mass="7811">MLYDRIRTKAYEKAITNIVKNGDVVLDVGSGTGIMAMFAAKAGESKVYAVERTGITEMAKKSYKQMDCKTL</sequence>
<name>A0A450ZMT8_9GAMM</name>
<dbReference type="PANTHER" id="PTHR11006">
    <property type="entry name" value="PROTEIN ARGININE N-METHYLTRANSFERASE"/>
    <property type="match status" value="1"/>
</dbReference>
<gene>
    <name evidence="2" type="ORF">BECKTUN1418E_GA0071001_10634</name>
    <name evidence="1" type="ORF">BECKTUN1418F_GA0071002_10644</name>
</gene>
<keyword evidence="1" id="KW-0808">Transferase</keyword>
<keyword evidence="1" id="KW-0687">Ribonucleoprotein</keyword>
<evidence type="ECO:0000313" key="1">
    <source>
        <dbReference type="EMBL" id="VFK55143.1"/>
    </source>
</evidence>
<dbReference type="GO" id="GO:0005840">
    <property type="term" value="C:ribosome"/>
    <property type="evidence" value="ECO:0007669"/>
    <property type="project" value="UniProtKB-KW"/>
</dbReference>
<dbReference type="Pfam" id="PF06325">
    <property type="entry name" value="PrmA"/>
    <property type="match status" value="1"/>
</dbReference>
<dbReference type="EMBL" id="CAADFY010000064">
    <property type="protein sequence ID" value="VFK55143.1"/>
    <property type="molecule type" value="Genomic_DNA"/>
</dbReference>
<dbReference type="InterPro" id="IPR029063">
    <property type="entry name" value="SAM-dependent_MTases_sf"/>
</dbReference>
<dbReference type="GO" id="GO:0016274">
    <property type="term" value="F:protein-arginine N-methyltransferase activity"/>
    <property type="evidence" value="ECO:0007669"/>
    <property type="project" value="InterPro"/>
</dbReference>
<dbReference type="PANTHER" id="PTHR11006:SF4">
    <property type="entry name" value="PROTEIN ARGININE N-METHYLTRANSFERASE 7"/>
    <property type="match status" value="1"/>
</dbReference>
<dbReference type="GO" id="GO:0042054">
    <property type="term" value="F:histone methyltransferase activity"/>
    <property type="evidence" value="ECO:0007669"/>
    <property type="project" value="TreeGrafter"/>
</dbReference>
<dbReference type="InterPro" id="IPR025799">
    <property type="entry name" value="Arg_MeTrfase"/>
</dbReference>
<dbReference type="Gene3D" id="3.40.50.150">
    <property type="entry name" value="Vaccinia Virus protein VP39"/>
    <property type="match status" value="1"/>
</dbReference>
<dbReference type="AlphaFoldDB" id="A0A450ZMT8"/>
<reference evidence="1" key="1">
    <citation type="submission" date="2019-02" db="EMBL/GenBank/DDBJ databases">
        <authorList>
            <person name="Gruber-Vodicka R. H."/>
            <person name="Seah K. B. B."/>
        </authorList>
    </citation>
    <scope>NUCLEOTIDE SEQUENCE</scope>
    <source>
        <strain evidence="2">BECK_BY2</strain>
        <strain evidence="1">BECK_BY3</strain>
    </source>
</reference>
<protein>
    <submittedName>
        <fullName evidence="1">Ribosomal protein L11 methyltransferase (PrmA)</fullName>
    </submittedName>
</protein>
<dbReference type="CDD" id="cd02440">
    <property type="entry name" value="AdoMet_MTases"/>
    <property type="match status" value="1"/>
</dbReference>
<keyword evidence="1" id="KW-0489">Methyltransferase</keyword>
<proteinExistence type="predicted"/>